<feature type="compositionally biased region" description="Basic and acidic residues" evidence="1">
    <location>
        <begin position="204"/>
        <end position="214"/>
    </location>
</feature>
<sequence>MTAEKANRRVDLPTPGIEPPTTFFVAPTSGEEESRTSSRASRIATTKDGRRVKKTSVAALMPTTHLVDCSALVETVEMNPLRTTSKGKIEQRDDTAPRVTKVEADGEVSSGTEITLGLQRPSAVPSATVTSTIKMSVELMDASDVEKEPEMKTKASWPPCPLRGCSSLGESKKSPPMRVWRPTKKTKEKRGRHGHRRSLRKSQKKEAEQVRRESSSFMECGNSSSITIHPVSSPEIVTGQT</sequence>
<protein>
    <submittedName>
        <fullName evidence="2">Uncharacterized protein</fullName>
    </submittedName>
</protein>
<name>A0AAV0JQ89_9ROSI</name>
<evidence type="ECO:0000313" key="2">
    <source>
        <dbReference type="EMBL" id="CAI0412071.1"/>
    </source>
</evidence>
<dbReference type="EMBL" id="CAMGYJ010000005">
    <property type="protein sequence ID" value="CAI0412071.1"/>
    <property type="molecule type" value="Genomic_DNA"/>
</dbReference>
<feature type="compositionally biased region" description="Basic and acidic residues" evidence="1">
    <location>
        <begin position="1"/>
        <end position="11"/>
    </location>
</feature>
<dbReference type="AlphaFoldDB" id="A0AAV0JQ89"/>
<proteinExistence type="predicted"/>
<organism evidence="2 3">
    <name type="scientific">Linum tenue</name>
    <dbReference type="NCBI Taxonomy" id="586396"/>
    <lineage>
        <taxon>Eukaryota</taxon>
        <taxon>Viridiplantae</taxon>
        <taxon>Streptophyta</taxon>
        <taxon>Embryophyta</taxon>
        <taxon>Tracheophyta</taxon>
        <taxon>Spermatophyta</taxon>
        <taxon>Magnoliopsida</taxon>
        <taxon>eudicotyledons</taxon>
        <taxon>Gunneridae</taxon>
        <taxon>Pentapetalae</taxon>
        <taxon>rosids</taxon>
        <taxon>fabids</taxon>
        <taxon>Malpighiales</taxon>
        <taxon>Linaceae</taxon>
        <taxon>Linum</taxon>
    </lineage>
</organism>
<feature type="compositionally biased region" description="Basic and acidic residues" evidence="1">
    <location>
        <begin position="144"/>
        <end position="153"/>
    </location>
</feature>
<gene>
    <name evidence="2" type="ORF">LITE_LOCUS15392</name>
</gene>
<comment type="caution">
    <text evidence="2">The sequence shown here is derived from an EMBL/GenBank/DDBJ whole genome shotgun (WGS) entry which is preliminary data.</text>
</comment>
<feature type="non-terminal residue" evidence="2">
    <location>
        <position position="241"/>
    </location>
</feature>
<feature type="region of interest" description="Disordered" evidence="1">
    <location>
        <begin position="144"/>
        <end position="241"/>
    </location>
</feature>
<accession>A0AAV0JQ89</accession>
<reference evidence="2" key="1">
    <citation type="submission" date="2022-08" db="EMBL/GenBank/DDBJ databases">
        <authorList>
            <person name="Gutierrez-Valencia J."/>
        </authorList>
    </citation>
    <scope>NUCLEOTIDE SEQUENCE</scope>
</reference>
<feature type="compositionally biased region" description="Low complexity" evidence="1">
    <location>
        <begin position="37"/>
        <end position="46"/>
    </location>
</feature>
<keyword evidence="3" id="KW-1185">Reference proteome</keyword>
<feature type="compositionally biased region" description="Polar residues" evidence="1">
    <location>
        <begin position="215"/>
        <end position="227"/>
    </location>
</feature>
<dbReference type="Proteomes" id="UP001154282">
    <property type="component" value="Unassembled WGS sequence"/>
</dbReference>
<evidence type="ECO:0000313" key="3">
    <source>
        <dbReference type="Proteomes" id="UP001154282"/>
    </source>
</evidence>
<feature type="region of interest" description="Disordered" evidence="1">
    <location>
        <begin position="1"/>
        <end position="50"/>
    </location>
</feature>
<feature type="compositionally biased region" description="Basic residues" evidence="1">
    <location>
        <begin position="181"/>
        <end position="203"/>
    </location>
</feature>
<evidence type="ECO:0000256" key="1">
    <source>
        <dbReference type="SAM" id="MobiDB-lite"/>
    </source>
</evidence>